<dbReference type="GO" id="GO:0042121">
    <property type="term" value="P:alginic acid biosynthetic process"/>
    <property type="evidence" value="ECO:0007669"/>
    <property type="project" value="InterPro"/>
</dbReference>
<reference evidence="9" key="1">
    <citation type="submission" date="2020-10" db="EMBL/GenBank/DDBJ databases">
        <authorList>
            <person name="Gilroy R."/>
        </authorList>
    </citation>
    <scope>NUCLEOTIDE SEQUENCE</scope>
    <source>
        <strain evidence="9">E3-2379</strain>
    </source>
</reference>
<keyword evidence="4 8" id="KW-0812">Transmembrane</keyword>
<keyword evidence="5 8" id="KW-1133">Transmembrane helix</keyword>
<dbReference type="InterPro" id="IPR024194">
    <property type="entry name" value="Ac/AlaTfrase_AlgI/DltB"/>
</dbReference>
<dbReference type="InterPro" id="IPR004299">
    <property type="entry name" value="MBOAT_fam"/>
</dbReference>
<dbReference type="Pfam" id="PF03062">
    <property type="entry name" value="MBOAT"/>
    <property type="match status" value="1"/>
</dbReference>
<evidence type="ECO:0000256" key="8">
    <source>
        <dbReference type="SAM" id="Phobius"/>
    </source>
</evidence>
<reference evidence="9" key="2">
    <citation type="journal article" date="2021" name="PeerJ">
        <title>Extensive microbial diversity within the chicken gut microbiome revealed by metagenomics and culture.</title>
        <authorList>
            <person name="Gilroy R."/>
            <person name="Ravi A."/>
            <person name="Getino M."/>
            <person name="Pursley I."/>
            <person name="Horton D.L."/>
            <person name="Alikhan N.F."/>
            <person name="Baker D."/>
            <person name="Gharbi K."/>
            <person name="Hall N."/>
            <person name="Watson M."/>
            <person name="Adriaenssens E.M."/>
            <person name="Foster-Nyarko E."/>
            <person name="Jarju S."/>
            <person name="Secka A."/>
            <person name="Antonio M."/>
            <person name="Oren A."/>
            <person name="Chaudhuri R.R."/>
            <person name="La Ragione R."/>
            <person name="Hildebrand F."/>
            <person name="Pallen M.J."/>
        </authorList>
    </citation>
    <scope>NUCLEOTIDE SEQUENCE</scope>
    <source>
        <strain evidence="9">E3-2379</strain>
    </source>
</reference>
<accession>A0A9D9HY84</accession>
<gene>
    <name evidence="9" type="ORF">IAC13_01215</name>
</gene>
<feature type="transmembrane region" description="Helical" evidence="8">
    <location>
        <begin position="423"/>
        <end position="445"/>
    </location>
</feature>
<evidence type="ECO:0000256" key="7">
    <source>
        <dbReference type="PIRNR" id="PIRNR016636"/>
    </source>
</evidence>
<keyword evidence="3 7" id="KW-1003">Cell membrane</keyword>
<feature type="transmembrane region" description="Helical" evidence="8">
    <location>
        <begin position="386"/>
        <end position="403"/>
    </location>
</feature>
<feature type="transmembrane region" description="Helical" evidence="8">
    <location>
        <begin position="30"/>
        <end position="57"/>
    </location>
</feature>
<dbReference type="EMBL" id="JADIML010000033">
    <property type="protein sequence ID" value="MBO8462532.1"/>
    <property type="molecule type" value="Genomic_DNA"/>
</dbReference>
<dbReference type="AlphaFoldDB" id="A0A9D9HY84"/>
<evidence type="ECO:0000313" key="9">
    <source>
        <dbReference type="EMBL" id="MBO8462532.1"/>
    </source>
</evidence>
<dbReference type="PANTHER" id="PTHR13285:SF18">
    <property type="entry name" value="PROTEIN-CYSTEINE N-PALMITOYLTRANSFERASE RASP"/>
    <property type="match status" value="1"/>
</dbReference>
<dbReference type="PIRSF" id="PIRSF016636">
    <property type="entry name" value="AlgI_DltB"/>
    <property type="match status" value="1"/>
</dbReference>
<dbReference type="InterPro" id="IPR028362">
    <property type="entry name" value="AlgI"/>
</dbReference>
<keyword evidence="6 7" id="KW-0472">Membrane</keyword>
<evidence type="ECO:0000256" key="1">
    <source>
        <dbReference type="ARBA" id="ARBA00004651"/>
    </source>
</evidence>
<dbReference type="GO" id="GO:0016746">
    <property type="term" value="F:acyltransferase activity"/>
    <property type="evidence" value="ECO:0007669"/>
    <property type="project" value="UniProtKB-KW"/>
</dbReference>
<feature type="transmembrane region" description="Helical" evidence="8">
    <location>
        <begin position="342"/>
        <end position="359"/>
    </location>
</feature>
<proteinExistence type="inferred from homology"/>
<feature type="transmembrane region" description="Helical" evidence="8">
    <location>
        <begin position="292"/>
        <end position="308"/>
    </location>
</feature>
<comment type="subcellular location">
    <subcellularLocation>
        <location evidence="1">Cell membrane</location>
        <topology evidence="1">Multi-pass membrane protein</topology>
    </subcellularLocation>
</comment>
<comment type="caution">
    <text evidence="9">The sequence shown here is derived from an EMBL/GenBank/DDBJ whole genome shotgun (WGS) entry which is preliminary data.</text>
</comment>
<organism evidence="9 10">
    <name type="scientific">Candidatus Scybalomonas excrementavium</name>
    <dbReference type="NCBI Taxonomy" id="2840943"/>
    <lineage>
        <taxon>Bacteria</taxon>
        <taxon>Bacillati</taxon>
        <taxon>Bacillota</taxon>
        <taxon>Clostridia</taxon>
        <taxon>Lachnospirales</taxon>
        <taxon>Lachnospiraceae</taxon>
        <taxon>Lachnospiraceae incertae sedis</taxon>
        <taxon>Candidatus Scybalomonas</taxon>
    </lineage>
</organism>
<dbReference type="InterPro" id="IPR051085">
    <property type="entry name" value="MB_O-acyltransferase"/>
</dbReference>
<keyword evidence="7" id="KW-0012">Acyltransferase</keyword>
<evidence type="ECO:0000313" key="10">
    <source>
        <dbReference type="Proteomes" id="UP000823618"/>
    </source>
</evidence>
<keyword evidence="7" id="KW-0808">Transferase</keyword>
<evidence type="ECO:0000256" key="5">
    <source>
        <dbReference type="ARBA" id="ARBA00022989"/>
    </source>
</evidence>
<name>A0A9D9HY84_9FIRM</name>
<sequence length="457" mass="53058">MVFSSLLFLFLFLPTVIVLYMIAPKKAKNLVLFFMSLIFYAWGEPVYVTLMLFSTVVDFINGRLVDESLKEGKKRKAQIILGIDVVINLSLLGFFKYSGLDLPLPIGISFYTFQTMSYTIDIYRREAKVQKSIIDFGTYVTLFPQLIAGPIVRYQTVAEELNHRKNNPNMVAEGIQRFLIGLGKKVLLANQIGILWDQYGAKIGGELSTLGAWIGISAFAFQIYFDFSGYSDMAIGLGKMFGFHFLENFHYPYEAVSMTDFWRRWHISLGTWFKEYVYIPLGGNKHGVRKQIRNIAIVWLLTGIWHGASLNFMYWGIYFGTLLILEKMIYGKYLEKLPKIFGHLYGILFVWIGWAIFALEDENKIWILLKQMFGFGKQAFVTNQDVYQLFSYGILFIILILACTHYPKKWWLWIKAKIGEDSIGVFVIEQLFFLMIFFCSVAYLVEATYNPFLYFRF</sequence>
<comment type="similarity">
    <text evidence="2 7">Belongs to the membrane-bound acyltransferase family.</text>
</comment>
<dbReference type="GO" id="GO:0005886">
    <property type="term" value="C:plasma membrane"/>
    <property type="evidence" value="ECO:0007669"/>
    <property type="project" value="UniProtKB-SubCell"/>
</dbReference>
<evidence type="ECO:0000256" key="6">
    <source>
        <dbReference type="ARBA" id="ARBA00023136"/>
    </source>
</evidence>
<dbReference type="PIRSF" id="PIRSF500217">
    <property type="entry name" value="AlgI"/>
    <property type="match status" value="1"/>
</dbReference>
<evidence type="ECO:0000256" key="2">
    <source>
        <dbReference type="ARBA" id="ARBA00010323"/>
    </source>
</evidence>
<evidence type="ECO:0000256" key="3">
    <source>
        <dbReference type="ARBA" id="ARBA00022475"/>
    </source>
</evidence>
<protein>
    <submittedName>
        <fullName evidence="9">MBOAT family protein</fullName>
    </submittedName>
</protein>
<dbReference type="Proteomes" id="UP000823618">
    <property type="component" value="Unassembled WGS sequence"/>
</dbReference>
<dbReference type="PANTHER" id="PTHR13285">
    <property type="entry name" value="ACYLTRANSFERASE"/>
    <property type="match status" value="1"/>
</dbReference>
<feature type="transmembrane region" description="Helical" evidence="8">
    <location>
        <begin position="6"/>
        <end position="23"/>
    </location>
</feature>
<evidence type="ECO:0000256" key="4">
    <source>
        <dbReference type="ARBA" id="ARBA00022692"/>
    </source>
</evidence>